<organism evidence="2 3">
    <name type="scientific">Ricinus communis</name>
    <name type="common">Castor bean</name>
    <dbReference type="NCBI Taxonomy" id="3988"/>
    <lineage>
        <taxon>Eukaryota</taxon>
        <taxon>Viridiplantae</taxon>
        <taxon>Streptophyta</taxon>
        <taxon>Embryophyta</taxon>
        <taxon>Tracheophyta</taxon>
        <taxon>Spermatophyta</taxon>
        <taxon>Magnoliopsida</taxon>
        <taxon>eudicotyledons</taxon>
        <taxon>Gunneridae</taxon>
        <taxon>Pentapetalae</taxon>
        <taxon>rosids</taxon>
        <taxon>fabids</taxon>
        <taxon>Malpighiales</taxon>
        <taxon>Euphorbiaceae</taxon>
        <taxon>Acalyphoideae</taxon>
        <taxon>Acalypheae</taxon>
        <taxon>Ricinus</taxon>
    </lineage>
</organism>
<accession>B9RA31</accession>
<proteinExistence type="predicted"/>
<dbReference type="InParanoid" id="B9RA31"/>
<name>B9RA31_RICCO</name>
<sequence>MLESDGEVGSKLESRTRQSQQGIAIHMKLTPEVAGSLVSHAYSPQPMDIHTYIHLRLP</sequence>
<dbReference type="Proteomes" id="UP000008311">
    <property type="component" value="Unassembled WGS sequence"/>
</dbReference>
<dbReference type="EMBL" id="EQ973773">
    <property type="protein sequence ID" value="EEF51658.1"/>
    <property type="molecule type" value="Genomic_DNA"/>
</dbReference>
<keyword evidence="3" id="KW-1185">Reference proteome</keyword>
<protein>
    <submittedName>
        <fullName evidence="2">Uncharacterized protein</fullName>
    </submittedName>
</protein>
<feature type="region of interest" description="Disordered" evidence="1">
    <location>
        <begin position="1"/>
        <end position="20"/>
    </location>
</feature>
<evidence type="ECO:0000313" key="2">
    <source>
        <dbReference type="EMBL" id="EEF51658.1"/>
    </source>
</evidence>
<evidence type="ECO:0000256" key="1">
    <source>
        <dbReference type="SAM" id="MobiDB-lite"/>
    </source>
</evidence>
<gene>
    <name evidence="2" type="ORF">RCOM_1502960</name>
</gene>
<reference evidence="3" key="1">
    <citation type="journal article" date="2010" name="Nat. Biotechnol.">
        <title>Draft genome sequence of the oilseed species Ricinus communis.</title>
        <authorList>
            <person name="Chan A.P."/>
            <person name="Crabtree J."/>
            <person name="Zhao Q."/>
            <person name="Lorenzi H."/>
            <person name="Orvis J."/>
            <person name="Puiu D."/>
            <person name="Melake-Berhan A."/>
            <person name="Jones K.M."/>
            <person name="Redman J."/>
            <person name="Chen G."/>
            <person name="Cahoon E.B."/>
            <person name="Gedil M."/>
            <person name="Stanke M."/>
            <person name="Haas B.J."/>
            <person name="Wortman J.R."/>
            <person name="Fraser-Liggett C.M."/>
            <person name="Ravel J."/>
            <person name="Rabinowicz P.D."/>
        </authorList>
    </citation>
    <scope>NUCLEOTIDE SEQUENCE [LARGE SCALE GENOMIC DNA]</scope>
    <source>
        <strain evidence="3">cv. Hale</strain>
    </source>
</reference>
<evidence type="ECO:0000313" key="3">
    <source>
        <dbReference type="Proteomes" id="UP000008311"/>
    </source>
</evidence>
<dbReference type="AlphaFoldDB" id="B9RA31"/>